<reference evidence="3" key="1">
    <citation type="submission" date="2025-08" db="UniProtKB">
        <authorList>
            <consortium name="RefSeq"/>
        </authorList>
    </citation>
    <scope>IDENTIFICATION</scope>
    <source>
        <tissue evidence="3">Whole body</tissue>
    </source>
</reference>
<dbReference type="PANTHER" id="PTHR21588:SF18">
    <property type="entry name" value="MICOS COMPLEX SUBUNIT MIC19"/>
    <property type="match status" value="1"/>
</dbReference>
<dbReference type="GeneID" id="112459248"/>
<dbReference type="CTD" id="54927"/>
<proteinExistence type="predicted"/>
<accession>A0A6J1QCI2</accession>
<dbReference type="InterPro" id="IPR052632">
    <property type="entry name" value="MICOS_subunit_Mic19"/>
</dbReference>
<keyword evidence="2" id="KW-1185">Reference proteome</keyword>
<protein>
    <submittedName>
        <fullName evidence="3">Uncharacterized protein LOC112459248</fullName>
    </submittedName>
</protein>
<dbReference type="GO" id="GO:0061617">
    <property type="term" value="C:MICOS complex"/>
    <property type="evidence" value="ECO:0007669"/>
    <property type="project" value="TreeGrafter"/>
</dbReference>
<name>A0A6J1QCI2_9HYME</name>
<evidence type="ECO:0000256" key="1">
    <source>
        <dbReference type="SAM" id="MobiDB-lite"/>
    </source>
</evidence>
<dbReference type="InterPro" id="IPR009069">
    <property type="entry name" value="Cys_alpha_HP_mot_SF"/>
</dbReference>
<dbReference type="Proteomes" id="UP000504618">
    <property type="component" value="Unplaced"/>
</dbReference>
<dbReference type="OrthoDB" id="70030at2759"/>
<dbReference type="RefSeq" id="XP_024879046.1">
    <property type="nucleotide sequence ID" value="XM_025023278.1"/>
</dbReference>
<feature type="compositionally biased region" description="Basic and acidic residues" evidence="1">
    <location>
        <begin position="33"/>
        <end position="45"/>
    </location>
</feature>
<organism evidence="2 3">
    <name type="scientific">Temnothorax curvispinosus</name>
    <dbReference type="NCBI Taxonomy" id="300111"/>
    <lineage>
        <taxon>Eukaryota</taxon>
        <taxon>Metazoa</taxon>
        <taxon>Ecdysozoa</taxon>
        <taxon>Arthropoda</taxon>
        <taxon>Hexapoda</taxon>
        <taxon>Insecta</taxon>
        <taxon>Pterygota</taxon>
        <taxon>Neoptera</taxon>
        <taxon>Endopterygota</taxon>
        <taxon>Hymenoptera</taxon>
        <taxon>Apocrita</taxon>
        <taxon>Aculeata</taxon>
        <taxon>Formicoidea</taxon>
        <taxon>Formicidae</taxon>
        <taxon>Myrmicinae</taxon>
        <taxon>Temnothorax</taxon>
    </lineage>
</organism>
<gene>
    <name evidence="3" type="primary">LOC112459248</name>
</gene>
<dbReference type="PANTHER" id="PTHR21588">
    <property type="entry name" value="COILED-COIL-HELIX-COILED-COIL-HELIX DOMAIN CONTAINING 6"/>
    <property type="match status" value="1"/>
</dbReference>
<feature type="region of interest" description="Disordered" evidence="1">
    <location>
        <begin position="31"/>
        <end position="78"/>
    </location>
</feature>
<evidence type="ECO:0000313" key="3">
    <source>
        <dbReference type="RefSeq" id="XP_024879046.1"/>
    </source>
</evidence>
<dbReference type="SUPFAM" id="SSF47072">
    <property type="entry name" value="Cysteine alpha-hairpin motif"/>
    <property type="match status" value="1"/>
</dbReference>
<evidence type="ECO:0000313" key="2">
    <source>
        <dbReference type="Proteomes" id="UP000504618"/>
    </source>
</evidence>
<dbReference type="GO" id="GO:0007007">
    <property type="term" value="P:inner mitochondrial membrane organization"/>
    <property type="evidence" value="ECO:0007669"/>
    <property type="project" value="TreeGrafter"/>
</dbReference>
<dbReference type="AlphaFoldDB" id="A0A6J1QCI2"/>
<sequence length="201" mass="22520">MGSGQSARKLTISNEEEVGVIKVSNAIVQRLAQGERARAARESASDTRPSAPIQHPAAPPSATPVAPQPQAGEATPGQPVYYYPELTISALQMQQQMEEELKRQDQHWQRRLRNLEDGYQKVNRVLEDEYNKAVSETSVTNSGQKIANIQSAVQPCLENSNKVLKCFQDHPKETLKCSNLVEEFSNCVWNVHYTRMIDTRS</sequence>